<dbReference type="Proteomes" id="UP001162029">
    <property type="component" value="Unassembled WGS sequence"/>
</dbReference>
<dbReference type="EMBL" id="CANTFM010001556">
    <property type="protein sequence ID" value="CAI5740981.1"/>
    <property type="molecule type" value="Genomic_DNA"/>
</dbReference>
<name>A0AAV0UVP9_9STRA</name>
<feature type="compositionally biased region" description="Polar residues" evidence="1">
    <location>
        <begin position="67"/>
        <end position="77"/>
    </location>
</feature>
<evidence type="ECO:0000313" key="3">
    <source>
        <dbReference type="EMBL" id="CAI5740981.1"/>
    </source>
</evidence>
<evidence type="ECO:0000256" key="1">
    <source>
        <dbReference type="SAM" id="MobiDB-lite"/>
    </source>
</evidence>
<comment type="caution">
    <text evidence="3">The sequence shown here is derived from an EMBL/GenBank/DDBJ whole genome shotgun (WGS) entry which is preliminary data.</text>
</comment>
<proteinExistence type="predicted"/>
<feature type="chain" id="PRO_5043796430" evidence="2">
    <location>
        <begin position="27"/>
        <end position="77"/>
    </location>
</feature>
<dbReference type="AlphaFoldDB" id="A0AAV0UVP9"/>
<accession>A0AAV0UVP9</accession>
<feature type="region of interest" description="Disordered" evidence="1">
    <location>
        <begin position="58"/>
        <end position="77"/>
    </location>
</feature>
<evidence type="ECO:0000313" key="4">
    <source>
        <dbReference type="Proteomes" id="UP001162029"/>
    </source>
</evidence>
<feature type="signal peptide" evidence="2">
    <location>
        <begin position="1"/>
        <end position="26"/>
    </location>
</feature>
<sequence length="77" mass="8981">MCVYLTPRWRRHLFVLALTLAQLLLTADPRTLRKLNVRHKTEHPDSELISLVDVELDDGDGQGMEFRQQQGRESTKH</sequence>
<keyword evidence="4" id="KW-1185">Reference proteome</keyword>
<keyword evidence="2" id="KW-0732">Signal</keyword>
<protein>
    <submittedName>
        <fullName evidence="3">Uncharacterized protein</fullName>
    </submittedName>
</protein>
<gene>
    <name evidence="3" type="ORF">PDE001_LOCUS7667</name>
</gene>
<reference evidence="3" key="1">
    <citation type="submission" date="2022-12" db="EMBL/GenBank/DDBJ databases">
        <authorList>
            <person name="Webb A."/>
        </authorList>
    </citation>
    <scope>NUCLEOTIDE SEQUENCE</scope>
    <source>
        <strain evidence="3">Pd1</strain>
    </source>
</reference>
<evidence type="ECO:0000256" key="2">
    <source>
        <dbReference type="SAM" id="SignalP"/>
    </source>
</evidence>
<organism evidence="3 4">
    <name type="scientific">Peronospora destructor</name>
    <dbReference type="NCBI Taxonomy" id="86335"/>
    <lineage>
        <taxon>Eukaryota</taxon>
        <taxon>Sar</taxon>
        <taxon>Stramenopiles</taxon>
        <taxon>Oomycota</taxon>
        <taxon>Peronosporomycetes</taxon>
        <taxon>Peronosporales</taxon>
        <taxon>Peronosporaceae</taxon>
        <taxon>Peronospora</taxon>
    </lineage>
</organism>